<protein>
    <recommendedName>
        <fullName evidence="2">Universal stress protein</fullName>
    </recommendedName>
</protein>
<proteinExistence type="inferred from homology"/>
<comment type="subcellular location">
    <subcellularLocation>
        <location evidence="2">Cytoplasm</location>
    </subcellularLocation>
</comment>
<dbReference type="Proteomes" id="UP001565283">
    <property type="component" value="Unassembled WGS sequence"/>
</dbReference>
<dbReference type="PRINTS" id="PR01438">
    <property type="entry name" value="UNVRSLSTRESS"/>
</dbReference>
<evidence type="ECO:0000313" key="5">
    <source>
        <dbReference type="Proteomes" id="UP001565283"/>
    </source>
</evidence>
<comment type="similarity">
    <text evidence="1 2">Belongs to the universal stress protein A family.</text>
</comment>
<dbReference type="CDD" id="cd00293">
    <property type="entry name" value="USP-like"/>
    <property type="match status" value="1"/>
</dbReference>
<evidence type="ECO:0000256" key="1">
    <source>
        <dbReference type="ARBA" id="ARBA00008791"/>
    </source>
</evidence>
<comment type="caution">
    <text evidence="4">The sequence shown here is derived from an EMBL/GenBank/DDBJ whole genome shotgun (WGS) entry which is preliminary data.</text>
</comment>
<dbReference type="EMBL" id="JBCLSH010000032">
    <property type="protein sequence ID" value="MEY8444158.1"/>
    <property type="molecule type" value="Genomic_DNA"/>
</dbReference>
<dbReference type="Gene3D" id="3.40.50.620">
    <property type="entry name" value="HUPs"/>
    <property type="match status" value="1"/>
</dbReference>
<evidence type="ECO:0000256" key="2">
    <source>
        <dbReference type="PIRNR" id="PIRNR006276"/>
    </source>
</evidence>
<keyword evidence="5" id="KW-1185">Reference proteome</keyword>
<gene>
    <name evidence="4" type="ORF">AALA52_07950</name>
</gene>
<evidence type="ECO:0000259" key="3">
    <source>
        <dbReference type="Pfam" id="PF00582"/>
    </source>
</evidence>
<keyword evidence="2" id="KW-0963">Cytoplasm</keyword>
<dbReference type="RefSeq" id="WP_338147365.1">
    <property type="nucleotide sequence ID" value="NZ_CALPDE010000003.1"/>
</dbReference>
<accession>A0ABV4D5Z9</accession>
<dbReference type="PANTHER" id="PTHR46268:SF6">
    <property type="entry name" value="UNIVERSAL STRESS PROTEIN UP12"/>
    <property type="match status" value="1"/>
</dbReference>
<reference evidence="4 5" key="1">
    <citation type="submission" date="2024-03" db="EMBL/GenBank/DDBJ databases">
        <title>Mouse gut bacterial collection (mGBC) of GemPharmatech.</title>
        <authorList>
            <person name="He Y."/>
            <person name="Dong L."/>
            <person name="Wu D."/>
            <person name="Gao X."/>
            <person name="Lin Z."/>
        </authorList>
    </citation>
    <scope>NUCLEOTIDE SEQUENCE [LARGE SCALE GENOMIC DNA]</scope>
    <source>
        <strain evidence="4 5">61-15</strain>
    </source>
</reference>
<dbReference type="InterPro" id="IPR006015">
    <property type="entry name" value="Universal_stress_UspA"/>
</dbReference>
<dbReference type="SUPFAM" id="SSF52402">
    <property type="entry name" value="Adenine nucleotide alpha hydrolases-like"/>
    <property type="match status" value="1"/>
</dbReference>
<dbReference type="InterPro" id="IPR014729">
    <property type="entry name" value="Rossmann-like_a/b/a_fold"/>
</dbReference>
<dbReference type="PIRSF" id="PIRSF006276">
    <property type="entry name" value="UspA"/>
    <property type="match status" value="1"/>
</dbReference>
<dbReference type="InterPro" id="IPR006016">
    <property type="entry name" value="UspA"/>
</dbReference>
<feature type="domain" description="UspA" evidence="3">
    <location>
        <begin position="3"/>
        <end position="137"/>
    </location>
</feature>
<name>A0ABV4D5Z9_9LACT</name>
<evidence type="ECO:0000313" key="4">
    <source>
        <dbReference type="EMBL" id="MEY8444158.1"/>
    </source>
</evidence>
<sequence length="137" mass="15128">MKYKNILVPVDGSENAYKALREAVEIAQANEDELSILIVQDDGKLYGHALPIPKQRYTRASEMIVQEALDVVKDTVKSQIFVVVGLPKKQIVEFATEQKSDLIVMGATGANYFERMTLGSTTAYVVNHAPCNVTVVK</sequence>
<dbReference type="Pfam" id="PF00582">
    <property type="entry name" value="Usp"/>
    <property type="match status" value="1"/>
</dbReference>
<organism evidence="4 5">
    <name type="scientific">Lactococcus ileimucosae</name>
    <dbReference type="NCBI Taxonomy" id="2941329"/>
    <lineage>
        <taxon>Bacteria</taxon>
        <taxon>Bacillati</taxon>
        <taxon>Bacillota</taxon>
        <taxon>Bacilli</taxon>
        <taxon>Lactobacillales</taxon>
        <taxon>Streptococcaceae</taxon>
        <taxon>Lactococcus</taxon>
    </lineage>
</organism>
<dbReference type="PANTHER" id="PTHR46268">
    <property type="entry name" value="STRESS RESPONSE PROTEIN NHAX"/>
    <property type="match status" value="1"/>
</dbReference>